<evidence type="ECO:0000313" key="2">
    <source>
        <dbReference type="Proteomes" id="UP001162156"/>
    </source>
</evidence>
<keyword evidence="2" id="KW-1185">Reference proteome</keyword>
<sequence length="75" mass="8226">MVHTQVSPDIACRVARKPRKYVDDLMPPQGAGSTVHALEALMRLNVSVALATLDPHAQSRPYLHHSSHNLTSSML</sequence>
<name>A0AAV8WXV7_9CUCU</name>
<proteinExistence type="predicted"/>
<accession>A0AAV8WXV7</accession>
<gene>
    <name evidence="1" type="ORF">NQ314_015524</name>
</gene>
<evidence type="ECO:0000313" key="1">
    <source>
        <dbReference type="EMBL" id="KAJ8931553.1"/>
    </source>
</evidence>
<reference evidence="1" key="1">
    <citation type="journal article" date="2023" name="Insect Mol. Biol.">
        <title>Genome sequencing provides insights into the evolution of gene families encoding plant cell wall-degrading enzymes in longhorned beetles.</title>
        <authorList>
            <person name="Shin N.R."/>
            <person name="Okamura Y."/>
            <person name="Kirsch R."/>
            <person name="Pauchet Y."/>
        </authorList>
    </citation>
    <scope>NUCLEOTIDE SEQUENCE</scope>
    <source>
        <strain evidence="1">RBIC_L_NR</strain>
    </source>
</reference>
<organism evidence="1 2">
    <name type="scientific">Rhamnusium bicolor</name>
    <dbReference type="NCBI Taxonomy" id="1586634"/>
    <lineage>
        <taxon>Eukaryota</taxon>
        <taxon>Metazoa</taxon>
        <taxon>Ecdysozoa</taxon>
        <taxon>Arthropoda</taxon>
        <taxon>Hexapoda</taxon>
        <taxon>Insecta</taxon>
        <taxon>Pterygota</taxon>
        <taxon>Neoptera</taxon>
        <taxon>Endopterygota</taxon>
        <taxon>Coleoptera</taxon>
        <taxon>Polyphaga</taxon>
        <taxon>Cucujiformia</taxon>
        <taxon>Chrysomeloidea</taxon>
        <taxon>Cerambycidae</taxon>
        <taxon>Lepturinae</taxon>
        <taxon>Rhagiini</taxon>
        <taxon>Rhamnusium</taxon>
    </lineage>
</organism>
<comment type="caution">
    <text evidence="1">The sequence shown here is derived from an EMBL/GenBank/DDBJ whole genome shotgun (WGS) entry which is preliminary data.</text>
</comment>
<dbReference type="AlphaFoldDB" id="A0AAV8WXV7"/>
<protein>
    <submittedName>
        <fullName evidence="1">Uncharacterized protein</fullName>
    </submittedName>
</protein>
<dbReference type="EMBL" id="JANEYF010004296">
    <property type="protein sequence ID" value="KAJ8931553.1"/>
    <property type="molecule type" value="Genomic_DNA"/>
</dbReference>
<dbReference type="Proteomes" id="UP001162156">
    <property type="component" value="Unassembled WGS sequence"/>
</dbReference>